<comment type="caution">
    <text evidence="4">The sequence shown here is derived from an EMBL/GenBank/DDBJ whole genome shotgun (WGS) entry which is preliminary data.</text>
</comment>
<keyword evidence="5" id="KW-1185">Reference proteome</keyword>
<proteinExistence type="inferred from homology"/>
<dbReference type="PANTHER" id="PTHR22603">
    <property type="entry name" value="CHOLINE/ETHANOALAMINE KINASE"/>
    <property type="match status" value="1"/>
</dbReference>
<dbReference type="Gene3D" id="3.90.1200.10">
    <property type="match status" value="1"/>
</dbReference>
<sequence>MSAITDPQQRSDSPMAIRHIPFELDNAKAEESARQLVYRLCPEWKESEGPIQLTTFTDGITNTLMKATKKRPGKSKSQIDREAILIRAYGKGTDVLIDRERELNAHSLLASRGLAPALLARFDNGLMYRFIEGDACSPEDLRRPEVYRQVAKRLGEWHGSLPISILALSATGKAKARPVPNMWTVMQSWLEALPRNTDADKQKVDVLQKELDWLEDKLGATSGIDGHDFIFSHCDLLSGNVIVEPLPEHNGEANGIITERPVSFIDYEYSTPAPAAFDISNHFAEWAGFECDYSGVPTKSQRREFLQQYVASYRLHSITEDTKIVEVDFEADIDKLYRQVDTWRGVPGFYWGIWALIQAMISMIDFDYANYAEVRLGEYWAWKAELEGSRLREGKEMPLRERRWAEE</sequence>
<dbReference type="CDD" id="cd05157">
    <property type="entry name" value="ETNK_euk"/>
    <property type="match status" value="1"/>
</dbReference>
<reference evidence="4" key="1">
    <citation type="journal article" date="2020" name="Stud. Mycol.">
        <title>101 Dothideomycetes genomes: a test case for predicting lifestyles and emergence of pathogens.</title>
        <authorList>
            <person name="Haridas S."/>
            <person name="Albert R."/>
            <person name="Binder M."/>
            <person name="Bloem J."/>
            <person name="Labutti K."/>
            <person name="Salamov A."/>
            <person name="Andreopoulos B."/>
            <person name="Baker S."/>
            <person name="Barry K."/>
            <person name="Bills G."/>
            <person name="Bluhm B."/>
            <person name="Cannon C."/>
            <person name="Castanera R."/>
            <person name="Culley D."/>
            <person name="Daum C."/>
            <person name="Ezra D."/>
            <person name="Gonzalez J."/>
            <person name="Henrissat B."/>
            <person name="Kuo A."/>
            <person name="Liang C."/>
            <person name="Lipzen A."/>
            <person name="Lutzoni F."/>
            <person name="Magnuson J."/>
            <person name="Mondo S."/>
            <person name="Nolan M."/>
            <person name="Ohm R."/>
            <person name="Pangilinan J."/>
            <person name="Park H.-J."/>
            <person name="Ramirez L."/>
            <person name="Alfaro M."/>
            <person name="Sun H."/>
            <person name="Tritt A."/>
            <person name="Yoshinaga Y."/>
            <person name="Zwiers L.-H."/>
            <person name="Turgeon B."/>
            <person name="Goodwin S."/>
            <person name="Spatafora J."/>
            <person name="Crous P."/>
            <person name="Grigoriev I."/>
        </authorList>
    </citation>
    <scope>NUCLEOTIDE SEQUENCE</scope>
    <source>
        <strain evidence="4">CBS 116435</strain>
    </source>
</reference>
<dbReference type="Proteomes" id="UP000799441">
    <property type="component" value="Unassembled WGS sequence"/>
</dbReference>
<evidence type="ECO:0000256" key="1">
    <source>
        <dbReference type="ARBA" id="ARBA00037883"/>
    </source>
</evidence>
<name>A0A9P4Q8Y9_9PEZI</name>
<dbReference type="SUPFAM" id="SSF56112">
    <property type="entry name" value="Protein kinase-like (PK-like)"/>
    <property type="match status" value="1"/>
</dbReference>
<protein>
    <recommendedName>
        <fullName evidence="3">ethanolamine kinase</fullName>
        <ecNumber evidence="3">2.7.1.82</ecNumber>
    </recommendedName>
</protein>
<dbReference type="OrthoDB" id="10267235at2759"/>
<dbReference type="EC" id="2.7.1.82" evidence="3"/>
<dbReference type="EMBL" id="MU003780">
    <property type="protein sequence ID" value="KAF2722793.1"/>
    <property type="molecule type" value="Genomic_DNA"/>
</dbReference>
<dbReference type="AlphaFoldDB" id="A0A9P4Q8Y9"/>
<evidence type="ECO:0000256" key="2">
    <source>
        <dbReference type="ARBA" id="ARBA00038211"/>
    </source>
</evidence>
<dbReference type="Pfam" id="PF01633">
    <property type="entry name" value="Choline_kinase"/>
    <property type="match status" value="1"/>
</dbReference>
<dbReference type="GO" id="GO:0004305">
    <property type="term" value="F:ethanolamine kinase activity"/>
    <property type="evidence" value="ECO:0007669"/>
    <property type="project" value="UniProtKB-EC"/>
</dbReference>
<dbReference type="GO" id="GO:0005737">
    <property type="term" value="C:cytoplasm"/>
    <property type="evidence" value="ECO:0007669"/>
    <property type="project" value="TreeGrafter"/>
</dbReference>
<organism evidence="4 5">
    <name type="scientific">Polychaeton citri CBS 116435</name>
    <dbReference type="NCBI Taxonomy" id="1314669"/>
    <lineage>
        <taxon>Eukaryota</taxon>
        <taxon>Fungi</taxon>
        <taxon>Dikarya</taxon>
        <taxon>Ascomycota</taxon>
        <taxon>Pezizomycotina</taxon>
        <taxon>Dothideomycetes</taxon>
        <taxon>Dothideomycetidae</taxon>
        <taxon>Capnodiales</taxon>
        <taxon>Capnodiaceae</taxon>
        <taxon>Polychaeton</taxon>
    </lineage>
</organism>
<comment type="pathway">
    <text evidence="1">Phospholipid metabolism; phosphatidylethanolamine biosynthesis; phosphatidylethanolamine from ethanolamine: step 1/3.</text>
</comment>
<keyword evidence="4" id="KW-0808">Transferase</keyword>
<accession>A0A9P4Q8Y9</accession>
<comment type="similarity">
    <text evidence="2">Belongs to the choline/ethanolamine kinase family.</text>
</comment>
<dbReference type="PANTHER" id="PTHR22603:SF66">
    <property type="entry name" value="ETHANOLAMINE KINASE"/>
    <property type="match status" value="1"/>
</dbReference>
<keyword evidence="4" id="KW-0418">Kinase</keyword>
<evidence type="ECO:0000313" key="5">
    <source>
        <dbReference type="Proteomes" id="UP000799441"/>
    </source>
</evidence>
<evidence type="ECO:0000313" key="4">
    <source>
        <dbReference type="EMBL" id="KAF2722793.1"/>
    </source>
</evidence>
<gene>
    <name evidence="4" type="ORF">K431DRAFT_39180</name>
</gene>
<dbReference type="InterPro" id="IPR011009">
    <property type="entry name" value="Kinase-like_dom_sf"/>
</dbReference>
<dbReference type="GO" id="GO:0006646">
    <property type="term" value="P:phosphatidylethanolamine biosynthetic process"/>
    <property type="evidence" value="ECO:0007669"/>
    <property type="project" value="TreeGrafter"/>
</dbReference>
<evidence type="ECO:0000256" key="3">
    <source>
        <dbReference type="ARBA" id="ARBA00038874"/>
    </source>
</evidence>